<feature type="domain" description="CFEM" evidence="11">
    <location>
        <begin position="1"/>
        <end position="90"/>
    </location>
</feature>
<comment type="caution">
    <text evidence="9">Lacks conserved residue(s) required for the propagation of feature annotation.</text>
</comment>
<name>A0A9P8QPV7_9HYPO</name>
<evidence type="ECO:0000256" key="6">
    <source>
        <dbReference type="ARBA" id="ARBA00022729"/>
    </source>
</evidence>
<dbReference type="Proteomes" id="UP000827724">
    <property type="component" value="Unassembled WGS sequence"/>
</dbReference>
<keyword evidence="13" id="KW-1185">Reference proteome</keyword>
<keyword evidence="5" id="KW-0336">GPI-anchor</keyword>
<evidence type="ECO:0000256" key="3">
    <source>
        <dbReference type="ARBA" id="ARBA00010031"/>
    </source>
</evidence>
<keyword evidence="5" id="KW-0325">Glycoprotein</keyword>
<organism evidence="12 13">
    <name type="scientific">Trichoderma cornu-damae</name>
    <dbReference type="NCBI Taxonomy" id="654480"/>
    <lineage>
        <taxon>Eukaryota</taxon>
        <taxon>Fungi</taxon>
        <taxon>Dikarya</taxon>
        <taxon>Ascomycota</taxon>
        <taxon>Pezizomycotina</taxon>
        <taxon>Sordariomycetes</taxon>
        <taxon>Hypocreomycetidae</taxon>
        <taxon>Hypocreales</taxon>
        <taxon>Hypocreaceae</taxon>
        <taxon>Trichoderma</taxon>
    </lineage>
</organism>
<dbReference type="AlphaFoldDB" id="A0A9P8QPV7"/>
<evidence type="ECO:0000256" key="2">
    <source>
        <dbReference type="ARBA" id="ARBA00004613"/>
    </source>
</evidence>
<comment type="subcellular location">
    <subcellularLocation>
        <location evidence="1">Membrane</location>
        <topology evidence="1">Lipid-anchor</topology>
        <topology evidence="1">GPI-anchor</topology>
    </subcellularLocation>
    <subcellularLocation>
        <location evidence="2">Secreted</location>
    </subcellularLocation>
</comment>
<protein>
    <recommendedName>
        <fullName evidence="11">CFEM domain-containing protein</fullName>
    </recommendedName>
</protein>
<reference evidence="12" key="1">
    <citation type="submission" date="2021-08" db="EMBL/GenBank/DDBJ databases">
        <title>Chromosome-Level Trichoderma cornu-damae using Hi-C Data.</title>
        <authorList>
            <person name="Kim C.S."/>
        </authorList>
    </citation>
    <scope>NUCLEOTIDE SEQUENCE</scope>
    <source>
        <strain evidence="12">KA19-0412C</strain>
    </source>
</reference>
<comment type="similarity">
    <text evidence="3">Belongs to the RBT5 family.</text>
</comment>
<keyword evidence="4" id="KW-0964">Secreted</keyword>
<dbReference type="GO" id="GO:0005576">
    <property type="term" value="C:extracellular region"/>
    <property type="evidence" value="ECO:0007669"/>
    <property type="project" value="UniProtKB-SubCell"/>
</dbReference>
<evidence type="ECO:0000259" key="11">
    <source>
        <dbReference type="PROSITE" id="PS52012"/>
    </source>
</evidence>
<evidence type="ECO:0000256" key="9">
    <source>
        <dbReference type="PROSITE-ProRule" id="PRU01356"/>
    </source>
</evidence>
<dbReference type="Pfam" id="PF05730">
    <property type="entry name" value="CFEM"/>
    <property type="match status" value="1"/>
</dbReference>
<keyword evidence="8" id="KW-0449">Lipoprotein</keyword>
<keyword evidence="9" id="KW-0408">Iron</keyword>
<dbReference type="OrthoDB" id="3767534at2759"/>
<evidence type="ECO:0000256" key="1">
    <source>
        <dbReference type="ARBA" id="ARBA00004589"/>
    </source>
</evidence>
<feature type="chain" id="PRO_5040169041" description="CFEM domain-containing protein" evidence="10">
    <location>
        <begin position="17"/>
        <end position="90"/>
    </location>
</feature>
<gene>
    <name evidence="12" type="ORF">Trco_002450</name>
</gene>
<proteinExistence type="inferred from homology"/>
<dbReference type="PROSITE" id="PS52012">
    <property type="entry name" value="CFEM"/>
    <property type="match status" value="1"/>
</dbReference>
<evidence type="ECO:0000313" key="13">
    <source>
        <dbReference type="Proteomes" id="UP000827724"/>
    </source>
</evidence>
<evidence type="ECO:0000256" key="7">
    <source>
        <dbReference type="ARBA" id="ARBA00023157"/>
    </source>
</evidence>
<keyword evidence="6 10" id="KW-0732">Signal</keyword>
<dbReference type="InterPro" id="IPR008427">
    <property type="entry name" value="Extracellular_membr_CFEM_dom"/>
</dbReference>
<keyword evidence="9" id="KW-0479">Metal-binding</keyword>
<evidence type="ECO:0000313" key="12">
    <source>
        <dbReference type="EMBL" id="KAH6609104.1"/>
    </source>
</evidence>
<evidence type="ECO:0000256" key="5">
    <source>
        <dbReference type="ARBA" id="ARBA00022622"/>
    </source>
</evidence>
<accession>A0A9P8QPV7</accession>
<evidence type="ECO:0000256" key="10">
    <source>
        <dbReference type="SAM" id="SignalP"/>
    </source>
</evidence>
<dbReference type="GO" id="GO:0098552">
    <property type="term" value="C:side of membrane"/>
    <property type="evidence" value="ECO:0007669"/>
    <property type="project" value="UniProtKB-KW"/>
</dbReference>
<keyword evidence="7 9" id="KW-1015">Disulfide bond</keyword>
<keyword evidence="5" id="KW-0472">Membrane</keyword>
<feature type="signal peptide" evidence="10">
    <location>
        <begin position="1"/>
        <end position="16"/>
    </location>
</feature>
<evidence type="ECO:0000256" key="8">
    <source>
        <dbReference type="ARBA" id="ARBA00023288"/>
    </source>
</evidence>
<comment type="caution">
    <text evidence="12">The sequence shown here is derived from an EMBL/GenBank/DDBJ whole genome shotgun (WGS) entry which is preliminary data.</text>
</comment>
<dbReference type="EMBL" id="JAIWOZ010000002">
    <property type="protein sequence ID" value="KAH6609104.1"/>
    <property type="molecule type" value="Genomic_DNA"/>
</dbReference>
<evidence type="ECO:0000256" key="4">
    <source>
        <dbReference type="ARBA" id="ARBA00022525"/>
    </source>
</evidence>
<sequence>MKITLVIAALIAAVYGQTVDDIPACAIPCIEASITKVTSCAVDDYACACKSFDDISADALNCVVAACTLDVATKFSRLFKLFALLSEGFI</sequence>
<keyword evidence="9" id="KW-0349">Heme</keyword>
<feature type="binding site" description="axial binding residue" evidence="9">
    <location>
        <position position="44"/>
    </location>
    <ligand>
        <name>heme</name>
        <dbReference type="ChEBI" id="CHEBI:30413"/>
    </ligand>
    <ligandPart>
        <name>Fe</name>
        <dbReference type="ChEBI" id="CHEBI:18248"/>
    </ligandPart>
</feature>
<dbReference type="GO" id="GO:0046872">
    <property type="term" value="F:metal ion binding"/>
    <property type="evidence" value="ECO:0007669"/>
    <property type="project" value="UniProtKB-UniRule"/>
</dbReference>
<feature type="disulfide bond" evidence="9">
    <location>
        <begin position="40"/>
        <end position="47"/>
    </location>
</feature>